<protein>
    <recommendedName>
        <fullName evidence="4">TIP41-like protein</fullName>
    </recommendedName>
</protein>
<comment type="caution">
    <text evidence="2">The sequence shown here is derived from an EMBL/GenBank/DDBJ whole genome shotgun (WGS) entry which is preliminary data.</text>
</comment>
<gene>
    <name evidence="2" type="ORF">JRO89_XS12G0053800</name>
</gene>
<keyword evidence="3" id="KW-1185">Reference proteome</keyword>
<dbReference type="Proteomes" id="UP000827721">
    <property type="component" value="Unassembled WGS sequence"/>
</dbReference>
<feature type="compositionally biased region" description="Low complexity" evidence="1">
    <location>
        <begin position="312"/>
        <end position="328"/>
    </location>
</feature>
<feature type="compositionally biased region" description="Polar residues" evidence="1">
    <location>
        <begin position="288"/>
        <end position="300"/>
    </location>
</feature>
<dbReference type="PANTHER" id="PTHR33356:SF5">
    <property type="entry name" value="TIP41-LIKE PROTEIN"/>
    <property type="match status" value="1"/>
</dbReference>
<feature type="region of interest" description="Disordered" evidence="1">
    <location>
        <begin position="282"/>
        <end position="331"/>
    </location>
</feature>
<evidence type="ECO:0000313" key="2">
    <source>
        <dbReference type="EMBL" id="KAH7553767.1"/>
    </source>
</evidence>
<organism evidence="2 3">
    <name type="scientific">Xanthoceras sorbifolium</name>
    <dbReference type="NCBI Taxonomy" id="99658"/>
    <lineage>
        <taxon>Eukaryota</taxon>
        <taxon>Viridiplantae</taxon>
        <taxon>Streptophyta</taxon>
        <taxon>Embryophyta</taxon>
        <taxon>Tracheophyta</taxon>
        <taxon>Spermatophyta</taxon>
        <taxon>Magnoliopsida</taxon>
        <taxon>eudicotyledons</taxon>
        <taxon>Gunneridae</taxon>
        <taxon>Pentapetalae</taxon>
        <taxon>rosids</taxon>
        <taxon>malvids</taxon>
        <taxon>Sapindales</taxon>
        <taxon>Sapindaceae</taxon>
        <taxon>Xanthoceroideae</taxon>
        <taxon>Xanthoceras</taxon>
    </lineage>
</organism>
<dbReference type="EMBL" id="JAFEMO010000012">
    <property type="protein sequence ID" value="KAH7553767.1"/>
    <property type="molecule type" value="Genomic_DNA"/>
</dbReference>
<accession>A0ABQ8HBB4</accession>
<proteinExistence type="predicted"/>
<reference evidence="2 3" key="1">
    <citation type="submission" date="2021-02" db="EMBL/GenBank/DDBJ databases">
        <title>Plant Genome Project.</title>
        <authorList>
            <person name="Zhang R.-G."/>
        </authorList>
    </citation>
    <scope>NUCLEOTIDE SEQUENCE [LARGE SCALE GENOMIC DNA]</scope>
    <source>
        <tissue evidence="2">Leaves</tissue>
    </source>
</reference>
<evidence type="ECO:0008006" key="4">
    <source>
        <dbReference type="Google" id="ProtNLM"/>
    </source>
</evidence>
<name>A0ABQ8HBB4_9ROSI</name>
<evidence type="ECO:0000313" key="3">
    <source>
        <dbReference type="Proteomes" id="UP000827721"/>
    </source>
</evidence>
<sequence length="451" mass="49826">MAESLDDGEFWLPPEFLTDDDILMDMSINNNLKKKSNNNNKDGFDFDSDIVKPMFPFEFSYGFGSFGLSSDLSSPVESVVGSTETESDEEDYIAGLTRQMTHSTLKEGFKRADKAFASEKTKGLFLSGSPQSTLCAVGSGCGCKQGSSQGSPNCQSQVSSPPGTWDLLYAAAGEVARMRMNEESYSGHRYYRGGLLGGPPRKESTVSVTVKNPQQNLVDHVGFYSQHRHNHQQSLSHQKLQQASQFQQLRQQQLMKQQQGSSVWGGGPQQTKGTVQYQAGLNNHRARSNSTIDFVGTRNNGRPLGLSPSAWPPLQQQPTTQTQQQQQQNGSGMRAVFLGAPGAKRECAGTGVFLPRRINTPAETRKKPGTTESFSNFEKFIVVQALNLNFDEMGAPLHPRFGSYTPDDAAALRFRNGNGNGNALTHQRRNFRSQPGMMNHHEIRLPPEWTY</sequence>
<evidence type="ECO:0000256" key="1">
    <source>
        <dbReference type="SAM" id="MobiDB-lite"/>
    </source>
</evidence>
<dbReference type="PANTHER" id="PTHR33356">
    <property type="entry name" value="TIP41-LIKE PROTEIN"/>
    <property type="match status" value="1"/>
</dbReference>